<keyword evidence="3" id="KW-0238">DNA-binding</keyword>
<dbReference type="Pfam" id="PF03466">
    <property type="entry name" value="LysR_substrate"/>
    <property type="match status" value="1"/>
</dbReference>
<dbReference type="PANTHER" id="PTHR30346:SF0">
    <property type="entry name" value="HCA OPERON TRANSCRIPTIONAL ACTIVATOR HCAR"/>
    <property type="match status" value="1"/>
</dbReference>
<evidence type="ECO:0000313" key="6">
    <source>
        <dbReference type="EMBL" id="MDI9862051.1"/>
    </source>
</evidence>
<comment type="similarity">
    <text evidence="1">Belongs to the LysR transcriptional regulatory family.</text>
</comment>
<dbReference type="SUPFAM" id="SSF46785">
    <property type="entry name" value="Winged helix' DNA-binding domain"/>
    <property type="match status" value="1"/>
</dbReference>
<feature type="domain" description="HTH lysR-type" evidence="5">
    <location>
        <begin position="1"/>
        <end position="58"/>
    </location>
</feature>
<dbReference type="InterPro" id="IPR036390">
    <property type="entry name" value="WH_DNA-bd_sf"/>
</dbReference>
<dbReference type="RefSeq" id="WP_095161224.1">
    <property type="nucleotide sequence ID" value="NZ_JASHIF010000025.1"/>
</dbReference>
<protein>
    <submittedName>
        <fullName evidence="6">LysR substrate-binding domain-containing protein</fullName>
    </submittedName>
</protein>
<evidence type="ECO:0000259" key="5">
    <source>
        <dbReference type="PROSITE" id="PS50931"/>
    </source>
</evidence>
<evidence type="ECO:0000256" key="2">
    <source>
        <dbReference type="ARBA" id="ARBA00023015"/>
    </source>
</evidence>
<evidence type="ECO:0000256" key="4">
    <source>
        <dbReference type="ARBA" id="ARBA00023163"/>
    </source>
</evidence>
<dbReference type="PROSITE" id="PS50931">
    <property type="entry name" value="HTH_LYSR"/>
    <property type="match status" value="1"/>
</dbReference>
<reference evidence="6 7" key="1">
    <citation type="submission" date="2023-05" db="EMBL/GenBank/DDBJ databases">
        <title>Novel species of genus Flectobacillus isolated from stream in China.</title>
        <authorList>
            <person name="Lu H."/>
        </authorList>
    </citation>
    <scope>NUCLEOTIDE SEQUENCE [LARGE SCALE GENOMIC DNA]</scope>
    <source>
        <strain evidence="6 7">KCTC 42575</strain>
    </source>
</reference>
<dbReference type="Proteomes" id="UP001236507">
    <property type="component" value="Unassembled WGS sequence"/>
</dbReference>
<dbReference type="SUPFAM" id="SSF53850">
    <property type="entry name" value="Periplasmic binding protein-like II"/>
    <property type="match status" value="1"/>
</dbReference>
<dbReference type="PANTHER" id="PTHR30346">
    <property type="entry name" value="TRANSCRIPTIONAL DUAL REGULATOR HCAR-RELATED"/>
    <property type="match status" value="1"/>
</dbReference>
<dbReference type="Pfam" id="PF00126">
    <property type="entry name" value="HTH_1"/>
    <property type="match status" value="1"/>
</dbReference>
<dbReference type="Gene3D" id="3.40.190.10">
    <property type="entry name" value="Periplasmic binding protein-like II"/>
    <property type="match status" value="2"/>
</dbReference>
<keyword evidence="4" id="KW-0804">Transcription</keyword>
<dbReference type="CDD" id="cd08414">
    <property type="entry name" value="PBP2_LTTR_aromatics_like"/>
    <property type="match status" value="1"/>
</dbReference>
<keyword evidence="2" id="KW-0805">Transcription regulation</keyword>
<evidence type="ECO:0000256" key="1">
    <source>
        <dbReference type="ARBA" id="ARBA00009437"/>
    </source>
</evidence>
<comment type="caution">
    <text evidence="6">The sequence shown here is derived from an EMBL/GenBank/DDBJ whole genome shotgun (WGS) entry which is preliminary data.</text>
</comment>
<dbReference type="InterPro" id="IPR005119">
    <property type="entry name" value="LysR_subst-bd"/>
</dbReference>
<name>A0ABT6YEN0_9BACT</name>
<organism evidence="6 7">
    <name type="scientific">Flectobacillus roseus</name>
    <dbReference type="NCBI Taxonomy" id="502259"/>
    <lineage>
        <taxon>Bacteria</taxon>
        <taxon>Pseudomonadati</taxon>
        <taxon>Bacteroidota</taxon>
        <taxon>Cytophagia</taxon>
        <taxon>Cytophagales</taxon>
        <taxon>Flectobacillaceae</taxon>
        <taxon>Flectobacillus</taxon>
    </lineage>
</organism>
<accession>A0ABT6YEN0</accession>
<dbReference type="InterPro" id="IPR036388">
    <property type="entry name" value="WH-like_DNA-bd_sf"/>
</dbReference>
<keyword evidence="7" id="KW-1185">Reference proteome</keyword>
<sequence>MDIRQLEYFLGVASELHFSKAAEKLYVAQPALSRQIQQLENELDVVLFERDKRNVKLTPAGEYLQNEASRILSQLEYVRLRTQLIHRGEEGDLRIAHPGSAVFSVLPTLLSALKLYFPKIRAVLSEVLENKLFESLQNYQVDVGFVREPIPDKYLNSRLIFEECFSLVVPPNHPLTKENFTGLRQVQNESFILPPRHAGSTYHDILLRMCEREGFLPNIIHESNFGTTILKLVEHNLGVSLLPSSYRISSPVNVRFIDLDQLPERTQLSMVWRKDDTNPILHNFLDTASSVDFRYD</sequence>
<evidence type="ECO:0000313" key="7">
    <source>
        <dbReference type="Proteomes" id="UP001236507"/>
    </source>
</evidence>
<gene>
    <name evidence="6" type="ORF">QM524_22700</name>
</gene>
<dbReference type="EMBL" id="JASHIF010000025">
    <property type="protein sequence ID" value="MDI9862051.1"/>
    <property type="molecule type" value="Genomic_DNA"/>
</dbReference>
<evidence type="ECO:0000256" key="3">
    <source>
        <dbReference type="ARBA" id="ARBA00023125"/>
    </source>
</evidence>
<dbReference type="Gene3D" id="1.10.10.10">
    <property type="entry name" value="Winged helix-like DNA-binding domain superfamily/Winged helix DNA-binding domain"/>
    <property type="match status" value="1"/>
</dbReference>
<proteinExistence type="inferred from homology"/>
<dbReference type="PRINTS" id="PR00039">
    <property type="entry name" value="HTHLYSR"/>
</dbReference>
<dbReference type="InterPro" id="IPR000847">
    <property type="entry name" value="LysR_HTH_N"/>
</dbReference>